<gene>
    <name evidence="2" type="ORF">SCLCIDRAFT_695400</name>
</gene>
<dbReference type="EMBL" id="KN822300">
    <property type="protein sequence ID" value="KIM50980.1"/>
    <property type="molecule type" value="Genomic_DNA"/>
</dbReference>
<reference evidence="2 3" key="1">
    <citation type="submission" date="2014-04" db="EMBL/GenBank/DDBJ databases">
        <authorList>
            <consortium name="DOE Joint Genome Institute"/>
            <person name="Kuo A."/>
            <person name="Kohler A."/>
            <person name="Nagy L.G."/>
            <person name="Floudas D."/>
            <person name="Copeland A."/>
            <person name="Barry K.W."/>
            <person name="Cichocki N."/>
            <person name="Veneault-Fourrey C."/>
            <person name="LaButti K."/>
            <person name="Lindquist E.A."/>
            <person name="Lipzen A."/>
            <person name="Lundell T."/>
            <person name="Morin E."/>
            <person name="Murat C."/>
            <person name="Sun H."/>
            <person name="Tunlid A."/>
            <person name="Henrissat B."/>
            <person name="Grigoriev I.V."/>
            <person name="Hibbett D.S."/>
            <person name="Martin F."/>
            <person name="Nordberg H.P."/>
            <person name="Cantor M.N."/>
            <person name="Hua S.X."/>
        </authorList>
    </citation>
    <scope>NUCLEOTIDE SEQUENCE [LARGE SCALE GENOMIC DNA]</scope>
    <source>
        <strain evidence="2 3">Foug A</strain>
    </source>
</reference>
<organism evidence="2 3">
    <name type="scientific">Scleroderma citrinum Foug A</name>
    <dbReference type="NCBI Taxonomy" id="1036808"/>
    <lineage>
        <taxon>Eukaryota</taxon>
        <taxon>Fungi</taxon>
        <taxon>Dikarya</taxon>
        <taxon>Basidiomycota</taxon>
        <taxon>Agaricomycotina</taxon>
        <taxon>Agaricomycetes</taxon>
        <taxon>Agaricomycetidae</taxon>
        <taxon>Boletales</taxon>
        <taxon>Sclerodermatineae</taxon>
        <taxon>Sclerodermataceae</taxon>
        <taxon>Scleroderma</taxon>
    </lineage>
</organism>
<name>A0A0C3CQV6_9AGAM</name>
<proteinExistence type="predicted"/>
<evidence type="ECO:0000313" key="3">
    <source>
        <dbReference type="Proteomes" id="UP000053989"/>
    </source>
</evidence>
<dbReference type="InParanoid" id="A0A0C3CQV6"/>
<accession>A0A0C3CQV6</accession>
<evidence type="ECO:0000313" key="2">
    <source>
        <dbReference type="EMBL" id="KIM50980.1"/>
    </source>
</evidence>
<feature type="region of interest" description="Disordered" evidence="1">
    <location>
        <begin position="187"/>
        <end position="213"/>
    </location>
</feature>
<evidence type="ECO:0000256" key="1">
    <source>
        <dbReference type="SAM" id="MobiDB-lite"/>
    </source>
</evidence>
<dbReference type="HOGENOM" id="CLU_1230541_0_0_1"/>
<reference evidence="3" key="2">
    <citation type="submission" date="2015-01" db="EMBL/GenBank/DDBJ databases">
        <title>Evolutionary Origins and Diversification of the Mycorrhizal Mutualists.</title>
        <authorList>
            <consortium name="DOE Joint Genome Institute"/>
            <consortium name="Mycorrhizal Genomics Consortium"/>
            <person name="Kohler A."/>
            <person name="Kuo A."/>
            <person name="Nagy L.G."/>
            <person name="Floudas D."/>
            <person name="Copeland A."/>
            <person name="Barry K.W."/>
            <person name="Cichocki N."/>
            <person name="Veneault-Fourrey C."/>
            <person name="LaButti K."/>
            <person name="Lindquist E.A."/>
            <person name="Lipzen A."/>
            <person name="Lundell T."/>
            <person name="Morin E."/>
            <person name="Murat C."/>
            <person name="Riley R."/>
            <person name="Ohm R."/>
            <person name="Sun H."/>
            <person name="Tunlid A."/>
            <person name="Henrissat B."/>
            <person name="Grigoriev I.V."/>
            <person name="Hibbett D.S."/>
            <person name="Martin F."/>
        </authorList>
    </citation>
    <scope>NUCLEOTIDE SEQUENCE [LARGE SCALE GENOMIC DNA]</scope>
    <source>
        <strain evidence="3">Foug A</strain>
    </source>
</reference>
<sequence>MCLDDGLAFGTYLSPLVRLRQVSPVLKAVTLTSRRDHGQFAMLEGDRCALPESTRQRRHSKFLSFFSFISFRNASSSEMASHHGQGYLYPHGAFTGAMGTSPSIDDGSNRISFAIGPTDIAGLKVLSLQSGRSIVPYPRIYHRVPRKTSQVLVPPFPNSQRCSARSPNVSYSQCVCQLVAKTKESIPTLPHGTHSSDGFHSPPPPPMSTGRATPIPLALITKLTH</sequence>
<keyword evidence="3" id="KW-1185">Reference proteome</keyword>
<protein>
    <submittedName>
        <fullName evidence="2">Uncharacterized protein</fullName>
    </submittedName>
</protein>
<dbReference type="Proteomes" id="UP000053989">
    <property type="component" value="Unassembled WGS sequence"/>
</dbReference>
<dbReference type="AlphaFoldDB" id="A0A0C3CQV6"/>